<proteinExistence type="predicted"/>
<evidence type="ECO:0000313" key="2">
    <source>
        <dbReference type="Proteomes" id="UP001732700"/>
    </source>
</evidence>
<dbReference type="EnsemblPlants" id="AVESA.00010b.r2.5CG0864120.1">
    <property type="protein sequence ID" value="AVESA.00010b.r2.5CG0864120.1.CDS"/>
    <property type="gene ID" value="AVESA.00010b.r2.5CG0864120"/>
</dbReference>
<keyword evidence="2" id="KW-1185">Reference proteome</keyword>
<protein>
    <submittedName>
        <fullName evidence="1">Uncharacterized protein</fullName>
    </submittedName>
</protein>
<reference evidence="1" key="1">
    <citation type="submission" date="2021-05" db="EMBL/GenBank/DDBJ databases">
        <authorList>
            <person name="Scholz U."/>
            <person name="Mascher M."/>
            <person name="Fiebig A."/>
        </authorList>
    </citation>
    <scope>NUCLEOTIDE SEQUENCE [LARGE SCALE GENOMIC DNA]</scope>
</reference>
<name>A0ACD5XQP2_AVESA</name>
<reference evidence="1" key="2">
    <citation type="submission" date="2025-09" db="UniProtKB">
        <authorList>
            <consortium name="EnsemblPlants"/>
        </authorList>
    </citation>
    <scope>IDENTIFICATION</scope>
</reference>
<evidence type="ECO:0000313" key="1">
    <source>
        <dbReference type="EnsemblPlants" id="AVESA.00010b.r2.5CG0864120.1.CDS"/>
    </source>
</evidence>
<sequence length="428" mass="47275">MAGSAAASAFFPNPGSSPAALARGSKSTTGDLPETLSVRGIVAKPNTPPAAMQVKARAQALPKVNGSKVNLKTTNSDKDETVPYTSSKTFYNQLPDWSMLLAAVTTIFLAAEKQWTMLDWKPKRPDMLVDTFGFGRIIQDGLVFRQNFLIRSYEIGADRTASIETLMNHMQETALNHVKTAGLLGDGFGATPEMSKRNLIWVVSKIQLLVERYPSWEDMVQVDTWVASAGKNGMRRDWHVRDYNSGQTILRATSVWVMLNKNTRRLSKMPDEVRGEIGPHFNNDRSAITEEQGEKLAKPGNKVDDPASKQFIRKGLTPKWGDLDVNQHVNNVKYIGWILESAPISILEKHELASMTLEYRKECDRDSVLQSLTNVSGECADGSPGSAIQCDHLLQLESGADVVKAHTKWRPKRAQGEGYTGLFPAESA</sequence>
<dbReference type="Proteomes" id="UP001732700">
    <property type="component" value="Chromosome 5C"/>
</dbReference>
<organism evidence="1 2">
    <name type="scientific">Avena sativa</name>
    <name type="common">Oat</name>
    <dbReference type="NCBI Taxonomy" id="4498"/>
    <lineage>
        <taxon>Eukaryota</taxon>
        <taxon>Viridiplantae</taxon>
        <taxon>Streptophyta</taxon>
        <taxon>Embryophyta</taxon>
        <taxon>Tracheophyta</taxon>
        <taxon>Spermatophyta</taxon>
        <taxon>Magnoliopsida</taxon>
        <taxon>Liliopsida</taxon>
        <taxon>Poales</taxon>
        <taxon>Poaceae</taxon>
        <taxon>BOP clade</taxon>
        <taxon>Pooideae</taxon>
        <taxon>Poodae</taxon>
        <taxon>Poeae</taxon>
        <taxon>Poeae Chloroplast Group 1 (Aveneae type)</taxon>
        <taxon>Aveninae</taxon>
        <taxon>Avena</taxon>
    </lineage>
</organism>
<accession>A0ACD5XQP2</accession>